<dbReference type="PATRIC" id="fig|1423807.3.peg.2516"/>
<dbReference type="Proteomes" id="UP000051820">
    <property type="component" value="Unassembled WGS sequence"/>
</dbReference>
<accession>A0A0R1WDP6</accession>
<gene>
    <name evidence="1" type="ORF">FD16_GL002437</name>
</gene>
<evidence type="ECO:0000313" key="1">
    <source>
        <dbReference type="EMBL" id="KRM12252.1"/>
    </source>
</evidence>
<name>A0A0R1WDP6_9LACO</name>
<dbReference type="STRING" id="1423807.FD16_GL002437"/>
<keyword evidence="2" id="KW-1185">Reference proteome</keyword>
<reference evidence="1 2" key="1">
    <citation type="journal article" date="2015" name="Genome Announc.">
        <title>Expanding the biotechnology potential of lactobacilli through comparative genomics of 213 strains and associated genera.</title>
        <authorList>
            <person name="Sun Z."/>
            <person name="Harris H.M."/>
            <person name="McCann A."/>
            <person name="Guo C."/>
            <person name="Argimon S."/>
            <person name="Zhang W."/>
            <person name="Yang X."/>
            <person name="Jeffery I.B."/>
            <person name="Cooney J.C."/>
            <person name="Kagawa T.F."/>
            <person name="Liu W."/>
            <person name="Song Y."/>
            <person name="Salvetti E."/>
            <person name="Wrobel A."/>
            <person name="Rasinkangas P."/>
            <person name="Parkhill J."/>
            <person name="Rea M.C."/>
            <person name="O'Sullivan O."/>
            <person name="Ritari J."/>
            <person name="Douillard F.P."/>
            <person name="Paul Ross R."/>
            <person name="Yang R."/>
            <person name="Briner A.E."/>
            <person name="Felis G.E."/>
            <person name="de Vos W.M."/>
            <person name="Barrangou R."/>
            <person name="Klaenhammer T.R."/>
            <person name="Caufield P.W."/>
            <person name="Cui Y."/>
            <person name="Zhang H."/>
            <person name="O'Toole P.W."/>
        </authorList>
    </citation>
    <scope>NUCLEOTIDE SEQUENCE [LARGE SCALE GENOMIC DNA]</scope>
    <source>
        <strain evidence="1 2">DSM 5007</strain>
    </source>
</reference>
<protein>
    <submittedName>
        <fullName evidence="1">Uncharacterized protein</fullName>
    </submittedName>
</protein>
<dbReference type="AlphaFoldDB" id="A0A0R1WDP6"/>
<dbReference type="EMBL" id="AZGF01000009">
    <property type="protein sequence ID" value="KRM12252.1"/>
    <property type="molecule type" value="Genomic_DNA"/>
</dbReference>
<proteinExistence type="predicted"/>
<evidence type="ECO:0000313" key="2">
    <source>
        <dbReference type="Proteomes" id="UP000051820"/>
    </source>
</evidence>
<organism evidence="1 2">
    <name type="scientific">Paucilactobacillus suebicus DSM 5007 = KCTC 3549</name>
    <dbReference type="NCBI Taxonomy" id="1423807"/>
    <lineage>
        <taxon>Bacteria</taxon>
        <taxon>Bacillati</taxon>
        <taxon>Bacillota</taxon>
        <taxon>Bacilli</taxon>
        <taxon>Lactobacillales</taxon>
        <taxon>Lactobacillaceae</taxon>
        <taxon>Paucilactobacillus</taxon>
    </lineage>
</organism>
<comment type="caution">
    <text evidence="1">The sequence shown here is derived from an EMBL/GenBank/DDBJ whole genome shotgun (WGS) entry which is preliminary data.</text>
</comment>
<sequence>MKPDINIDLTDINQVTQFLNRSEQIANEYGDNTNEFAQNASNNSYIMFSKVNIIIWNIIGQELWSVNGWNQPLTTDQSARLIVAGANHEDISQTFHISEEATNQIAELQRLHPDWHNLGAPVRFTSYSV</sequence>
<dbReference type="RefSeq" id="WP_010621765.1">
    <property type="nucleotide sequence ID" value="NZ_AZGF01000009.1"/>
</dbReference>